<feature type="compositionally biased region" description="Acidic residues" evidence="14">
    <location>
        <begin position="588"/>
        <end position="618"/>
    </location>
</feature>
<comment type="catalytic activity">
    <reaction evidence="13">
        <text>GTP + H2O = GDP + phosphate + H(+)</text>
        <dbReference type="Rhea" id="RHEA:19669"/>
        <dbReference type="ChEBI" id="CHEBI:15377"/>
        <dbReference type="ChEBI" id="CHEBI:15378"/>
        <dbReference type="ChEBI" id="CHEBI:37565"/>
        <dbReference type="ChEBI" id="CHEBI:43474"/>
        <dbReference type="ChEBI" id="CHEBI:58189"/>
        <dbReference type="EC" id="3.6.5.3"/>
    </reaction>
</comment>
<dbReference type="Pfam" id="PF00009">
    <property type="entry name" value="GTP_EFTU"/>
    <property type="match status" value="1"/>
</dbReference>
<evidence type="ECO:0000256" key="10">
    <source>
        <dbReference type="ARBA" id="ARBA00022917"/>
    </source>
</evidence>
<dbReference type="OrthoDB" id="4928at2759"/>
<dbReference type="NCBIfam" id="NF003078">
    <property type="entry name" value="PRK04004.1"/>
    <property type="match status" value="1"/>
</dbReference>
<feature type="compositionally biased region" description="Basic residues" evidence="14">
    <location>
        <begin position="90"/>
        <end position="99"/>
    </location>
</feature>
<feature type="compositionally biased region" description="Acidic residues" evidence="14">
    <location>
        <begin position="310"/>
        <end position="321"/>
    </location>
</feature>
<feature type="compositionally biased region" description="Basic residues" evidence="14">
    <location>
        <begin position="461"/>
        <end position="470"/>
    </location>
</feature>
<dbReference type="SUPFAM" id="SSF52540">
    <property type="entry name" value="P-loop containing nucleoside triphosphate hydrolases"/>
    <property type="match status" value="1"/>
</dbReference>
<evidence type="ECO:0000256" key="6">
    <source>
        <dbReference type="ARBA" id="ARBA00022540"/>
    </source>
</evidence>
<keyword evidence="11" id="KW-0342">GTP-binding</keyword>
<keyword evidence="7" id="KW-0479">Metal-binding</keyword>
<name>A0A427YJA3_9TREE</name>
<feature type="compositionally biased region" description="Acidic residues" evidence="14">
    <location>
        <begin position="64"/>
        <end position="76"/>
    </location>
</feature>
<feature type="compositionally biased region" description="Basic residues" evidence="14">
    <location>
        <begin position="195"/>
        <end position="204"/>
    </location>
</feature>
<feature type="compositionally biased region" description="Low complexity" evidence="14">
    <location>
        <begin position="440"/>
        <end position="455"/>
    </location>
</feature>
<feature type="compositionally biased region" description="Acidic residues" evidence="14">
    <location>
        <begin position="536"/>
        <end position="547"/>
    </location>
</feature>
<dbReference type="AlphaFoldDB" id="A0A427YJA3"/>
<keyword evidence="9" id="KW-0378">Hydrolase</keyword>
<feature type="compositionally biased region" description="Basic residues" evidence="14">
    <location>
        <begin position="142"/>
        <end position="153"/>
    </location>
</feature>
<feature type="region of interest" description="Disordered" evidence="14">
    <location>
        <begin position="1"/>
        <end position="642"/>
    </location>
</feature>
<gene>
    <name evidence="16" type="ORF">EHS25_009448</name>
</gene>
<dbReference type="GO" id="GO:0005739">
    <property type="term" value="C:mitochondrion"/>
    <property type="evidence" value="ECO:0007669"/>
    <property type="project" value="TreeGrafter"/>
</dbReference>
<dbReference type="PRINTS" id="PR00315">
    <property type="entry name" value="ELONGATNFCT"/>
</dbReference>
<feature type="compositionally biased region" description="Basic and acidic residues" evidence="14">
    <location>
        <begin position="218"/>
        <end position="228"/>
    </location>
</feature>
<feature type="compositionally biased region" description="Low complexity" evidence="14">
    <location>
        <begin position="473"/>
        <end position="497"/>
    </location>
</feature>
<dbReference type="SUPFAM" id="SSF50447">
    <property type="entry name" value="Translation proteins"/>
    <property type="match status" value="1"/>
</dbReference>
<dbReference type="FunFam" id="2.40.30.10:FF:000013">
    <property type="entry name" value="eukaryotic translation initiation factor 5B"/>
    <property type="match status" value="1"/>
</dbReference>
<proteinExistence type="inferred from homology"/>
<dbReference type="InterPro" id="IPR036925">
    <property type="entry name" value="TIF_IF2_dom3_sf"/>
</dbReference>
<evidence type="ECO:0000256" key="9">
    <source>
        <dbReference type="ARBA" id="ARBA00022801"/>
    </source>
</evidence>
<dbReference type="InterPro" id="IPR015760">
    <property type="entry name" value="TIF_IF2"/>
</dbReference>
<dbReference type="Proteomes" id="UP000279259">
    <property type="component" value="Unassembled WGS sequence"/>
</dbReference>
<organism evidence="16 17">
    <name type="scientific">Saitozyma podzolica</name>
    <dbReference type="NCBI Taxonomy" id="1890683"/>
    <lineage>
        <taxon>Eukaryota</taxon>
        <taxon>Fungi</taxon>
        <taxon>Dikarya</taxon>
        <taxon>Basidiomycota</taxon>
        <taxon>Agaricomycotina</taxon>
        <taxon>Tremellomycetes</taxon>
        <taxon>Tremellales</taxon>
        <taxon>Trimorphomycetaceae</taxon>
        <taxon>Saitozyma</taxon>
    </lineage>
</organism>
<dbReference type="CDD" id="cd03703">
    <property type="entry name" value="aeIF5B_II"/>
    <property type="match status" value="1"/>
</dbReference>
<sequence length="1244" mass="134400">MPPKNKGKKGKKGGDDDDAYWEAKAAALESKSPLNEVEDEEDAPVPAKKGKADKKGASSLFDLLGEDGGVDDDEDGGGLMATIRASNAKKDKKKAKKAARHFDEDEEEAGDGAGDGDAAPPNAADTTVNMDDEWPEEDVKPKKGKKDKKKSKKSALDEDEAADGQPAEDEPKGIEEAPVKPDLDEEWPEEEVKPKKGKKGKKGKKQVEEDDEDWYVGNKEDTAKEEVKAPTPAPEPTPAPAEAEAEEDKDEEEDGPKILSKAQKEKLKKEKEKAKKKAQAAAKKAQAPGGAAAAEEAEAEPTPAAAEAAAEAEDDEGEEEGGAAGGDKKKKKKKKPAAKAAEPAPAPAKGKKVSAHIAAMQAAMEEKKRLEDEARRAEEERLRKIEEEDARIAAEEERLAEQKAAKKAKEKEKLAKAKAEGRLLTPKQRAEKAAAEARKQAMLAAGGLSVAGLAEGEAKKKPFYGKKKPGKPQPRAAEAASPAPSEPATPSAPATPVVPAPKEEKEDDGDDWDKSEDEAAAVEEVVAGVDKLKVQDEDDWDQSDEEVAPAPAPAPAPAAAKVAAKPAAAAPAANGTAAPKANGKPAAEESEDESEEESSDEESDSDEDSDEESDSEDEAAIRKAKAMQKIQDRQKAAQAASSKEDLRSPICCILGHVDTGKTKLLDKIRQTSVQEGEAGGITQQIGATFFPRGAIEEKTAVVNKDAYEVKIPGLLIIDTPGHESFTNLRTRGSSLCNIAILVVDITHGLEPQTIESLNLLRNGRTPFIVALNKIDRMYGWKATPNGGFRETLAQQSKSVISEFEDRVRRTKLAFAEQGLNAEIFDENKNLGRNISLVPTSAITGEGIPDMLMLLVKLTQERMNQALMYISELECTILEVKVVEGLGTTIDVVLSNGVMREGDRIVLCGMEGPIVTTVRALLTPQPLRELRVKSAYVHHKEVKAALGVKISAPGLEKAIAGARLYVAQDDDEVEAYKDLAMEDLTSLARFVERSGRGVWVQASTLGSLEALLTFLQQMKIPVFNFGIGPIYKNTIVRAATMLEKAPEYAVILAFDVQIEKDASELAQKAGMKVFSAMIIYHLFDAFTKYMSEVQEAKRLAAMPNAVWPCRLKILKAFAHRDPIILGCDLIEGTMRTGTPVGVVRVDKETGKREIVKLGKITSIEINHKPFEVVKRAQIGAGAAVKIERAPYESAKLYGRHFDDKDEVVSLISRQSIDTLKQNFRDQVDLTDWAIIKKMKVEQGVP</sequence>
<dbReference type="InterPro" id="IPR023115">
    <property type="entry name" value="TIF_IF2_dom3"/>
</dbReference>
<comment type="caution">
    <text evidence="16">The sequence shown here is derived from an EMBL/GenBank/DDBJ whole genome shotgun (WGS) entry which is preliminary data.</text>
</comment>
<dbReference type="Gene3D" id="2.40.30.10">
    <property type="entry name" value="Translation factors"/>
    <property type="match status" value="2"/>
</dbReference>
<dbReference type="Gene3D" id="3.40.50.300">
    <property type="entry name" value="P-loop containing nucleotide triphosphate hydrolases"/>
    <property type="match status" value="1"/>
</dbReference>
<dbReference type="InterPro" id="IPR000795">
    <property type="entry name" value="T_Tr_GTP-bd_dom"/>
</dbReference>
<evidence type="ECO:0000259" key="15">
    <source>
        <dbReference type="PROSITE" id="PS51722"/>
    </source>
</evidence>
<dbReference type="GO" id="GO:0046872">
    <property type="term" value="F:metal ion binding"/>
    <property type="evidence" value="ECO:0007669"/>
    <property type="project" value="UniProtKB-KW"/>
</dbReference>
<feature type="compositionally biased region" description="Basic and acidic residues" evidence="14">
    <location>
        <begin position="169"/>
        <end position="182"/>
    </location>
</feature>
<keyword evidence="6" id="KW-0396">Initiation factor</keyword>
<dbReference type="STRING" id="1890683.A0A427YJA3"/>
<dbReference type="FunFam" id="3.40.50.10050:FF:000002">
    <property type="entry name" value="Eukaryotic translation initiation factor 5B"/>
    <property type="match status" value="1"/>
</dbReference>
<dbReference type="PANTHER" id="PTHR43381:SF4">
    <property type="entry name" value="EUKARYOTIC TRANSLATION INITIATION FACTOR 5B"/>
    <property type="match status" value="1"/>
</dbReference>
<dbReference type="GO" id="GO:0003924">
    <property type="term" value="F:GTPase activity"/>
    <property type="evidence" value="ECO:0007669"/>
    <property type="project" value="InterPro"/>
</dbReference>
<reference evidence="16 17" key="1">
    <citation type="submission" date="2018-11" db="EMBL/GenBank/DDBJ databases">
        <title>Genome sequence of Saitozyma podzolica DSM 27192.</title>
        <authorList>
            <person name="Aliyu H."/>
            <person name="Gorte O."/>
            <person name="Ochsenreither K."/>
        </authorList>
    </citation>
    <scope>NUCLEOTIDE SEQUENCE [LARGE SCALE GENOMIC DNA]</scope>
    <source>
        <strain evidence="16 17">DSM 27192</strain>
    </source>
</reference>
<dbReference type="FunFam" id="2.40.30.10:FF:000026">
    <property type="entry name" value="Eukaryotic translation initiation factor 5B"/>
    <property type="match status" value="1"/>
</dbReference>
<dbReference type="EC" id="3.6.5.3" evidence="3"/>
<feature type="compositionally biased region" description="Basic and acidic residues" evidence="14">
    <location>
        <begin position="262"/>
        <end position="273"/>
    </location>
</feature>
<dbReference type="InterPro" id="IPR005225">
    <property type="entry name" value="Small_GTP-bd"/>
</dbReference>
<evidence type="ECO:0000256" key="2">
    <source>
        <dbReference type="ARBA" id="ARBA00007733"/>
    </source>
</evidence>
<feature type="compositionally biased region" description="Low complexity" evidence="14">
    <location>
        <begin position="279"/>
        <end position="309"/>
    </location>
</feature>
<dbReference type="GO" id="GO:0003743">
    <property type="term" value="F:translation initiation factor activity"/>
    <property type="evidence" value="ECO:0007669"/>
    <property type="project" value="UniProtKB-KW"/>
</dbReference>
<comment type="similarity">
    <text evidence="2">Belongs to the TRAFAC class translation factor GTPase superfamily. Classic translation factor GTPase family. IF-2 subfamily.</text>
</comment>
<protein>
    <recommendedName>
        <fullName evidence="4">Eukaryotic translation initiation factor 5B</fullName>
        <ecNumber evidence="3">3.6.5.3</ecNumber>
    </recommendedName>
    <alternativeName>
        <fullName evidence="12">Translation initiation factor IF-2</fullName>
    </alternativeName>
</protein>
<evidence type="ECO:0000256" key="14">
    <source>
        <dbReference type="SAM" id="MobiDB-lite"/>
    </source>
</evidence>
<evidence type="ECO:0000256" key="8">
    <source>
        <dbReference type="ARBA" id="ARBA00022741"/>
    </source>
</evidence>
<feature type="compositionally biased region" description="Basic residues" evidence="14">
    <location>
        <begin position="328"/>
        <end position="337"/>
    </location>
</feature>
<evidence type="ECO:0000256" key="7">
    <source>
        <dbReference type="ARBA" id="ARBA00022723"/>
    </source>
</evidence>
<evidence type="ECO:0000256" key="1">
    <source>
        <dbReference type="ARBA" id="ARBA00004496"/>
    </source>
</evidence>
<dbReference type="CDD" id="cd01887">
    <property type="entry name" value="IF2_eIF5B"/>
    <property type="match status" value="1"/>
</dbReference>
<dbReference type="Pfam" id="PF11987">
    <property type="entry name" value="IF-2"/>
    <property type="match status" value="1"/>
</dbReference>
<dbReference type="Gene3D" id="3.40.50.10050">
    <property type="entry name" value="Translation initiation factor IF- 2, domain 3"/>
    <property type="match status" value="1"/>
</dbReference>
<feature type="compositionally biased region" description="Acidic residues" evidence="14">
    <location>
        <begin position="157"/>
        <end position="168"/>
    </location>
</feature>
<feature type="compositionally biased region" description="Acidic residues" evidence="14">
    <location>
        <begin position="243"/>
        <end position="254"/>
    </location>
</feature>
<evidence type="ECO:0000256" key="11">
    <source>
        <dbReference type="ARBA" id="ARBA00023134"/>
    </source>
</evidence>
<evidence type="ECO:0000256" key="3">
    <source>
        <dbReference type="ARBA" id="ARBA00011986"/>
    </source>
</evidence>
<dbReference type="NCBIfam" id="TIGR00231">
    <property type="entry name" value="small_GTP"/>
    <property type="match status" value="1"/>
</dbReference>
<feature type="domain" description="Tr-type G" evidence="15">
    <location>
        <begin position="646"/>
        <end position="863"/>
    </location>
</feature>
<evidence type="ECO:0000256" key="4">
    <source>
        <dbReference type="ARBA" id="ARBA00013824"/>
    </source>
</evidence>
<evidence type="ECO:0000256" key="13">
    <source>
        <dbReference type="ARBA" id="ARBA00048107"/>
    </source>
</evidence>
<dbReference type="FunFam" id="3.40.50.300:FF:000112">
    <property type="entry name" value="Eukaryotic translation initiation factor 5B"/>
    <property type="match status" value="1"/>
</dbReference>
<keyword evidence="17" id="KW-1185">Reference proteome</keyword>
<dbReference type="GO" id="GO:0005525">
    <property type="term" value="F:GTP binding"/>
    <property type="evidence" value="ECO:0007669"/>
    <property type="project" value="UniProtKB-KW"/>
</dbReference>
<keyword evidence="8" id="KW-0547">Nucleotide-binding</keyword>
<evidence type="ECO:0000256" key="5">
    <source>
        <dbReference type="ARBA" id="ARBA00022490"/>
    </source>
</evidence>
<dbReference type="PROSITE" id="PS51722">
    <property type="entry name" value="G_TR_2"/>
    <property type="match status" value="1"/>
</dbReference>
<keyword evidence="10" id="KW-0648">Protein biosynthesis</keyword>
<feature type="compositionally biased region" description="Acidic residues" evidence="14">
    <location>
        <begin position="505"/>
        <end position="521"/>
    </location>
</feature>
<comment type="subcellular location">
    <subcellularLocation>
        <location evidence="1">Cytoplasm</location>
    </subcellularLocation>
</comment>
<evidence type="ECO:0000313" key="16">
    <source>
        <dbReference type="EMBL" id="RSH91149.1"/>
    </source>
</evidence>
<evidence type="ECO:0000256" key="12">
    <source>
        <dbReference type="ARBA" id="ARBA00032478"/>
    </source>
</evidence>
<dbReference type="InterPro" id="IPR009000">
    <property type="entry name" value="Transl_B-barrel_sf"/>
</dbReference>
<keyword evidence="5" id="KW-0963">Cytoplasm</keyword>
<feature type="compositionally biased region" description="Basic residues" evidence="14">
    <location>
        <begin position="1"/>
        <end position="11"/>
    </location>
</feature>
<evidence type="ECO:0000313" key="17">
    <source>
        <dbReference type="Proteomes" id="UP000279259"/>
    </source>
</evidence>
<feature type="compositionally biased region" description="Basic and acidic residues" evidence="14">
    <location>
        <begin position="428"/>
        <end position="439"/>
    </location>
</feature>
<feature type="compositionally biased region" description="Low complexity" evidence="14">
    <location>
        <begin position="557"/>
        <end position="581"/>
    </location>
</feature>
<dbReference type="PANTHER" id="PTHR43381">
    <property type="entry name" value="TRANSLATION INITIATION FACTOR IF-2-RELATED"/>
    <property type="match status" value="1"/>
</dbReference>
<dbReference type="EMBL" id="RSCD01000008">
    <property type="protein sequence ID" value="RSH91149.1"/>
    <property type="molecule type" value="Genomic_DNA"/>
</dbReference>
<accession>A0A427YJA3</accession>
<dbReference type="SUPFAM" id="SSF52156">
    <property type="entry name" value="Initiation factor IF2/eIF5b, domain 3"/>
    <property type="match status" value="1"/>
</dbReference>
<feature type="compositionally biased region" description="Basic and acidic residues" evidence="14">
    <location>
        <begin position="364"/>
        <end position="421"/>
    </location>
</feature>
<dbReference type="InterPro" id="IPR027417">
    <property type="entry name" value="P-loop_NTPase"/>
</dbReference>